<comment type="caution">
    <text evidence="1">The sequence shown here is derived from an EMBL/GenBank/DDBJ whole genome shotgun (WGS) entry which is preliminary data.</text>
</comment>
<organism evidence="1">
    <name type="scientific">marine sediment metagenome</name>
    <dbReference type="NCBI Taxonomy" id="412755"/>
    <lineage>
        <taxon>unclassified sequences</taxon>
        <taxon>metagenomes</taxon>
        <taxon>ecological metagenomes</taxon>
    </lineage>
</organism>
<dbReference type="EMBL" id="LAZR01016558">
    <property type="protein sequence ID" value="KKM03993.1"/>
    <property type="molecule type" value="Genomic_DNA"/>
</dbReference>
<protein>
    <submittedName>
        <fullName evidence="1">Uncharacterized protein</fullName>
    </submittedName>
</protein>
<gene>
    <name evidence="1" type="ORF">LCGC14_1768780</name>
</gene>
<proteinExistence type="predicted"/>
<reference evidence="1" key="1">
    <citation type="journal article" date="2015" name="Nature">
        <title>Complex archaea that bridge the gap between prokaryotes and eukaryotes.</title>
        <authorList>
            <person name="Spang A."/>
            <person name="Saw J.H."/>
            <person name="Jorgensen S.L."/>
            <person name="Zaremba-Niedzwiedzka K."/>
            <person name="Martijn J."/>
            <person name="Lind A.E."/>
            <person name="van Eijk R."/>
            <person name="Schleper C."/>
            <person name="Guy L."/>
            <person name="Ettema T.J."/>
        </authorList>
    </citation>
    <scope>NUCLEOTIDE SEQUENCE</scope>
</reference>
<evidence type="ECO:0000313" key="1">
    <source>
        <dbReference type="EMBL" id="KKM03993.1"/>
    </source>
</evidence>
<name>A0A0F9JYJ3_9ZZZZ</name>
<dbReference type="AlphaFoldDB" id="A0A0F9JYJ3"/>
<accession>A0A0F9JYJ3</accession>
<sequence>MKALKRLWASGDRYTEWGRKYQLSHPDGTIETYVVECTRLAHPRRDQFMRRDVCIDVIPRKRQLVDRATGKPIKPRSRYWSFSQSFHGGPAAAGDGLGGFNTGRFVEVVTLSRFNKAIREMLKVGFEVVQSY</sequence>